<dbReference type="Gene3D" id="3.40.50.2300">
    <property type="match status" value="1"/>
</dbReference>
<dbReference type="Proteomes" id="UP000278792">
    <property type="component" value="Unassembled WGS sequence"/>
</dbReference>
<evidence type="ECO:0000313" key="10">
    <source>
        <dbReference type="EMBL" id="ROV62512.1"/>
    </source>
</evidence>
<dbReference type="Gene3D" id="3.30.450.20">
    <property type="entry name" value="PAS domain"/>
    <property type="match status" value="1"/>
</dbReference>
<dbReference type="FunFam" id="3.30.565.10:FF:000010">
    <property type="entry name" value="Sensor histidine kinase RcsC"/>
    <property type="match status" value="1"/>
</dbReference>
<keyword evidence="7" id="KW-0812">Transmembrane</keyword>
<dbReference type="RefSeq" id="WP_123779942.1">
    <property type="nucleotide sequence ID" value="NZ_RKIK01000001.1"/>
</dbReference>
<keyword evidence="3 6" id="KW-0597">Phosphoprotein</keyword>
<dbReference type="AlphaFoldDB" id="A0A3N3E752"/>
<sequence length="803" mass="89681">MATSSSLKRQSIFALTLYMVFVVTIVGTVSYLVMEPPIREQLIRNLDTRSKIISSEIEASLESPLGVLQSIVSIGNTGEAPELQADILRNLFSLIDGAAVSGGLWPKADLNDENSPYKSQFFNRAEDGAIDRIYSWDNPATGGYDGEPWYTDVVNKPLGTVAWSSVYIDPFTHVQMITASSPYYVDNQFAGVATVDLSLESLVEFIKLNSKQYDLGILIRDSEGEVVIEYNFKVVEGIYISEHQFGDFGWTIDVVNADRLVADQTYDLVTKVEMGIVPIMLLCVLVGYVVINRSLIDPISQIAREVDDSKHGGLINLDYKNDDEIKHLIDVFNQKTVFLEQEKKKALASMHAKSAFLATISHEVRTPMNGVLGTAQILLKTDLTHEQRKHLKTLYDSGDHMMMLLNEILDFSKIEQGHLELEKAPFPLQSIIGSINSVYHTLCAEKGLKFEIENNVNNLRWYTSDKARLRQILFNLLNNAVKFTSQGFVKISFDEIEMDGRNCLNIKVTDSGVGIDKSALEKIFRPFVQAESSTTRRFGGTGLGLAIVKQISELMDGDVSVQSELGKGTTFDVLLEMEVCEPKQAENSEHRKLNYKGLKALIVEDNRTNTIIIKSFMSAKGFECHCVADGEQAVEAVQASQFDLILMDNHMPVKDGITATQEIRALRTSVANTLIFGCTADLFKETQERMRAAGVDGIVSKPIDEKELDDMLYRHSDKLYQYKSLQDLQSAAPFNAEEQLVSLYIAVEDQKPDEAHQILTNIYRYFNHDAESDAGALLAPLVKDKQLPSQQELDVLTVLLKDA</sequence>
<evidence type="ECO:0000256" key="2">
    <source>
        <dbReference type="ARBA" id="ARBA00012438"/>
    </source>
</evidence>
<dbReference type="SUPFAM" id="SSF52172">
    <property type="entry name" value="CheY-like"/>
    <property type="match status" value="1"/>
</dbReference>
<dbReference type="GO" id="GO:0000155">
    <property type="term" value="F:phosphorelay sensor kinase activity"/>
    <property type="evidence" value="ECO:0007669"/>
    <property type="project" value="InterPro"/>
</dbReference>
<keyword evidence="7" id="KW-1133">Transmembrane helix</keyword>
<evidence type="ECO:0000259" key="8">
    <source>
        <dbReference type="PROSITE" id="PS50109"/>
    </source>
</evidence>
<organism evidence="11 12">
    <name type="scientific">Vibrio ponticus</name>
    <dbReference type="NCBI Taxonomy" id="265668"/>
    <lineage>
        <taxon>Bacteria</taxon>
        <taxon>Pseudomonadati</taxon>
        <taxon>Pseudomonadota</taxon>
        <taxon>Gammaproteobacteria</taxon>
        <taxon>Vibrionales</taxon>
        <taxon>Vibrionaceae</taxon>
        <taxon>Vibrio</taxon>
    </lineage>
</organism>
<gene>
    <name evidence="10" type="ORF">EGH82_00290</name>
    <name evidence="11" type="ORF">EGH82_00535</name>
</gene>
<keyword evidence="4" id="KW-0378">Hydrolase</keyword>
<dbReference type="PANTHER" id="PTHR45339:SF1">
    <property type="entry name" value="HYBRID SIGNAL TRANSDUCTION HISTIDINE KINASE J"/>
    <property type="match status" value="1"/>
</dbReference>
<feature type="modified residue" description="4-aspartylphosphate" evidence="6">
    <location>
        <position position="648"/>
    </location>
</feature>
<dbReference type="CDD" id="cd16922">
    <property type="entry name" value="HATPase_EvgS-ArcB-TorS-like"/>
    <property type="match status" value="1"/>
</dbReference>
<dbReference type="Pfam" id="PF22673">
    <property type="entry name" value="MCP-like_PDC_1"/>
    <property type="match status" value="1"/>
</dbReference>
<evidence type="ECO:0000256" key="7">
    <source>
        <dbReference type="SAM" id="Phobius"/>
    </source>
</evidence>
<dbReference type="CDD" id="cd00082">
    <property type="entry name" value="HisKA"/>
    <property type="match status" value="1"/>
</dbReference>
<dbReference type="SMART" id="SM00448">
    <property type="entry name" value="REC"/>
    <property type="match status" value="1"/>
</dbReference>
<keyword evidence="7" id="KW-0472">Membrane</keyword>
<dbReference type="InterPro" id="IPR003594">
    <property type="entry name" value="HATPase_dom"/>
</dbReference>
<dbReference type="InterPro" id="IPR011006">
    <property type="entry name" value="CheY-like_superfamily"/>
</dbReference>
<dbReference type="InterPro" id="IPR005467">
    <property type="entry name" value="His_kinase_dom"/>
</dbReference>
<comment type="caution">
    <text evidence="11">The sequence shown here is derived from an EMBL/GenBank/DDBJ whole genome shotgun (WGS) entry which is preliminary data.</text>
</comment>
<dbReference type="CDD" id="cd12913">
    <property type="entry name" value="PDC1_MCP_like"/>
    <property type="match status" value="1"/>
</dbReference>
<feature type="domain" description="Response regulatory" evidence="9">
    <location>
        <begin position="599"/>
        <end position="716"/>
    </location>
</feature>
<dbReference type="EMBL" id="RKIK01000001">
    <property type="protein sequence ID" value="ROV62555.1"/>
    <property type="molecule type" value="Genomic_DNA"/>
</dbReference>
<protein>
    <recommendedName>
        <fullName evidence="2">histidine kinase</fullName>
        <ecNumber evidence="2">2.7.13.3</ecNumber>
    </recommendedName>
</protein>
<comment type="catalytic activity">
    <reaction evidence="1">
        <text>ATP + protein L-histidine = ADP + protein N-phospho-L-histidine.</text>
        <dbReference type="EC" id="2.7.13.3"/>
    </reaction>
</comment>
<dbReference type="Pfam" id="PF00512">
    <property type="entry name" value="HisKA"/>
    <property type="match status" value="1"/>
</dbReference>
<evidence type="ECO:0000313" key="11">
    <source>
        <dbReference type="EMBL" id="ROV62555.1"/>
    </source>
</evidence>
<dbReference type="PANTHER" id="PTHR45339">
    <property type="entry name" value="HYBRID SIGNAL TRANSDUCTION HISTIDINE KINASE J"/>
    <property type="match status" value="1"/>
</dbReference>
<reference evidence="11 12" key="1">
    <citation type="submission" date="2018-11" db="EMBL/GenBank/DDBJ databases">
        <title>Vibrio ponticus strain CAIM 1751 pathogenic for the snapper Lutjanus guttatus.</title>
        <authorList>
            <person name="Soto-Rodriguez S."/>
            <person name="Lozano-Olvera R."/>
            <person name="Gomez-Gil B."/>
        </authorList>
    </citation>
    <scope>NUCLEOTIDE SEQUENCE [LARGE SCALE GENOMIC DNA]</scope>
    <source>
        <strain evidence="11 12">CAIM 1751</strain>
    </source>
</reference>
<dbReference type="PROSITE" id="PS50110">
    <property type="entry name" value="RESPONSE_REGULATORY"/>
    <property type="match status" value="1"/>
</dbReference>
<evidence type="ECO:0000259" key="9">
    <source>
        <dbReference type="PROSITE" id="PS50110"/>
    </source>
</evidence>
<dbReference type="PROSITE" id="PS50109">
    <property type="entry name" value="HIS_KIN"/>
    <property type="match status" value="1"/>
</dbReference>
<dbReference type="Pfam" id="PF02518">
    <property type="entry name" value="HATPase_c"/>
    <property type="match status" value="1"/>
</dbReference>
<keyword evidence="5" id="KW-0902">Two-component regulatory system</keyword>
<dbReference type="EMBL" id="RKIK01000001">
    <property type="protein sequence ID" value="ROV62512.1"/>
    <property type="molecule type" value="Genomic_DNA"/>
</dbReference>
<dbReference type="InterPro" id="IPR036097">
    <property type="entry name" value="HisK_dim/P_sf"/>
</dbReference>
<evidence type="ECO:0000256" key="6">
    <source>
        <dbReference type="PROSITE-ProRule" id="PRU00169"/>
    </source>
</evidence>
<evidence type="ECO:0000313" key="12">
    <source>
        <dbReference type="Proteomes" id="UP000278792"/>
    </source>
</evidence>
<accession>A0A3N3E752</accession>
<dbReference type="InterPro" id="IPR003661">
    <property type="entry name" value="HisK_dim/P_dom"/>
</dbReference>
<dbReference type="InterPro" id="IPR001789">
    <property type="entry name" value="Sig_transdc_resp-reg_receiver"/>
</dbReference>
<dbReference type="SUPFAM" id="SSF55874">
    <property type="entry name" value="ATPase domain of HSP90 chaperone/DNA topoisomerase II/histidine kinase"/>
    <property type="match status" value="1"/>
</dbReference>
<feature type="domain" description="Histidine kinase" evidence="8">
    <location>
        <begin position="359"/>
        <end position="579"/>
    </location>
</feature>
<dbReference type="GO" id="GO:0016787">
    <property type="term" value="F:hydrolase activity"/>
    <property type="evidence" value="ECO:0007669"/>
    <property type="project" value="UniProtKB-KW"/>
</dbReference>
<dbReference type="InterPro" id="IPR036890">
    <property type="entry name" value="HATPase_C_sf"/>
</dbReference>
<evidence type="ECO:0000256" key="1">
    <source>
        <dbReference type="ARBA" id="ARBA00000085"/>
    </source>
</evidence>
<dbReference type="PRINTS" id="PR00344">
    <property type="entry name" value="BCTRLSENSOR"/>
</dbReference>
<evidence type="ECO:0000256" key="5">
    <source>
        <dbReference type="ARBA" id="ARBA00023012"/>
    </source>
</evidence>
<dbReference type="SUPFAM" id="SSF47384">
    <property type="entry name" value="Homodimeric domain of signal transducing histidine kinase"/>
    <property type="match status" value="1"/>
</dbReference>
<evidence type="ECO:0000256" key="3">
    <source>
        <dbReference type="ARBA" id="ARBA00022553"/>
    </source>
</evidence>
<dbReference type="Pfam" id="PF00072">
    <property type="entry name" value="Response_reg"/>
    <property type="match status" value="1"/>
</dbReference>
<name>A0A3N3E752_9VIBR</name>
<dbReference type="SMART" id="SM00387">
    <property type="entry name" value="HATPase_c"/>
    <property type="match status" value="1"/>
</dbReference>
<dbReference type="Gene3D" id="1.10.287.130">
    <property type="match status" value="1"/>
</dbReference>
<dbReference type="EC" id="2.7.13.3" evidence="2"/>
<proteinExistence type="predicted"/>
<dbReference type="Gene3D" id="3.30.565.10">
    <property type="entry name" value="Histidine kinase-like ATPase, C-terminal domain"/>
    <property type="match status" value="1"/>
</dbReference>
<dbReference type="SMART" id="SM00388">
    <property type="entry name" value="HisKA"/>
    <property type="match status" value="1"/>
</dbReference>
<dbReference type="InterPro" id="IPR004358">
    <property type="entry name" value="Sig_transdc_His_kin-like_C"/>
</dbReference>
<dbReference type="CDD" id="cd17546">
    <property type="entry name" value="REC_hyHK_CKI1_RcsC-like"/>
    <property type="match status" value="1"/>
</dbReference>
<evidence type="ECO:0000256" key="4">
    <source>
        <dbReference type="ARBA" id="ARBA00022801"/>
    </source>
</evidence>
<feature type="transmembrane region" description="Helical" evidence="7">
    <location>
        <begin position="12"/>
        <end position="34"/>
    </location>
</feature>